<evidence type="ECO:0000259" key="1">
    <source>
        <dbReference type="Pfam" id="PF13524"/>
    </source>
</evidence>
<dbReference type="InterPro" id="IPR055259">
    <property type="entry name" value="YkvP/CgeB_Glyco_trans-like"/>
</dbReference>
<keyword evidence="2" id="KW-0808">Transferase</keyword>
<dbReference type="EMBL" id="CP120374">
    <property type="protein sequence ID" value="WEX91073.1"/>
    <property type="molecule type" value="Genomic_DNA"/>
</dbReference>
<dbReference type="Pfam" id="PF13524">
    <property type="entry name" value="Glyco_trans_1_2"/>
    <property type="match status" value="1"/>
</dbReference>
<name>A0ABY8DLJ0_9HYPH</name>
<organism evidence="2 3">
    <name type="scientific">Sinorhizobium garamanticum</name>
    <dbReference type="NCBI Taxonomy" id="680247"/>
    <lineage>
        <taxon>Bacteria</taxon>
        <taxon>Pseudomonadati</taxon>
        <taxon>Pseudomonadota</taxon>
        <taxon>Alphaproteobacteria</taxon>
        <taxon>Hyphomicrobiales</taxon>
        <taxon>Rhizobiaceae</taxon>
        <taxon>Sinorhizobium/Ensifer group</taxon>
        <taxon>Sinorhizobium</taxon>
    </lineage>
</organism>
<reference evidence="2 3" key="1">
    <citation type="submission" date="2023-03" db="EMBL/GenBank/DDBJ databases">
        <authorList>
            <person name="Kaur S."/>
            <person name="Espinosa-Saiz D."/>
            <person name="Velazquez E."/>
            <person name="Menendez E."/>
            <person name="diCenzo G.C."/>
        </authorList>
    </citation>
    <scope>NUCLEOTIDE SEQUENCE [LARGE SCALE GENOMIC DNA]</scope>
    <source>
        <strain evidence="2 3">LMG 24692</strain>
    </source>
</reference>
<dbReference type="Proteomes" id="UP001229355">
    <property type="component" value="Chromosome 2"/>
</dbReference>
<evidence type="ECO:0000313" key="3">
    <source>
        <dbReference type="Proteomes" id="UP001229355"/>
    </source>
</evidence>
<protein>
    <submittedName>
        <fullName evidence="2">Glycosyltransferase</fullName>
        <ecNumber evidence="2">2.4.-.-</ecNumber>
    </submittedName>
</protein>
<sequence>MRTSELTIALISDSLTAACLSKECRTLTLTPLNYKWVLRLQKPDLLFVESAWEGHRRRWKYKVASYPGGHSNNKKLEKVVSYARDRGIPTVFWNKEDGVHFDRFIDSAQLFDHIFTVDENCIARYKKVIRNGTTVNTLMFPVQTATHYFRGFDFKFNKANFVGSYSRKIHEARRNWQDLMFSACAAAGVKTVVYDRNSERNSANYRYPEFEGIEVRASIPHSETAQVYRDHLISLNVNTIEDSPSMYSRRLVEILACGGIAVTNPTVAVDRYFSEYCHVVRDFAEATDLFARLKGGPSPRDLERAEAGARYVLAEHTWSQRLDDVRKVVGL</sequence>
<dbReference type="GO" id="GO:0016757">
    <property type="term" value="F:glycosyltransferase activity"/>
    <property type="evidence" value="ECO:0007669"/>
    <property type="project" value="UniProtKB-KW"/>
</dbReference>
<feature type="domain" description="Spore protein YkvP/CgeB glycosyl transferase-like" evidence="1">
    <location>
        <begin position="201"/>
        <end position="325"/>
    </location>
</feature>
<proteinExistence type="predicted"/>
<dbReference type="RefSeq" id="WP_280663037.1">
    <property type="nucleotide sequence ID" value="NZ_CP120374.1"/>
</dbReference>
<accession>A0ABY8DLJ0</accession>
<keyword evidence="3" id="KW-1185">Reference proteome</keyword>
<gene>
    <name evidence="2" type="ORF">PZN02_004684</name>
</gene>
<evidence type="ECO:0000313" key="2">
    <source>
        <dbReference type="EMBL" id="WEX91073.1"/>
    </source>
</evidence>
<keyword evidence="2" id="KW-0328">Glycosyltransferase</keyword>
<dbReference type="EC" id="2.4.-.-" evidence="2"/>